<dbReference type="EMBL" id="JANPWB010000001">
    <property type="protein sequence ID" value="KAJ1217181.1"/>
    <property type="molecule type" value="Genomic_DNA"/>
</dbReference>
<accession>A0AAV7WWH1</accession>
<keyword evidence="3" id="KW-1185">Reference proteome</keyword>
<evidence type="ECO:0000313" key="3">
    <source>
        <dbReference type="Proteomes" id="UP001066276"/>
    </source>
</evidence>
<evidence type="ECO:0000313" key="2">
    <source>
        <dbReference type="EMBL" id="KAJ1217181.1"/>
    </source>
</evidence>
<reference evidence="2" key="1">
    <citation type="journal article" date="2022" name="bioRxiv">
        <title>Sequencing and chromosome-scale assembly of the giantPleurodeles waltlgenome.</title>
        <authorList>
            <person name="Brown T."/>
            <person name="Elewa A."/>
            <person name="Iarovenko S."/>
            <person name="Subramanian E."/>
            <person name="Araus A.J."/>
            <person name="Petzold A."/>
            <person name="Susuki M."/>
            <person name="Suzuki K.-i.T."/>
            <person name="Hayashi T."/>
            <person name="Toyoda A."/>
            <person name="Oliveira C."/>
            <person name="Osipova E."/>
            <person name="Leigh N.D."/>
            <person name="Simon A."/>
            <person name="Yun M.H."/>
        </authorList>
    </citation>
    <scope>NUCLEOTIDE SEQUENCE</scope>
    <source>
        <strain evidence="2">20211129_DDA</strain>
        <tissue evidence="2">Liver</tissue>
    </source>
</reference>
<organism evidence="2 3">
    <name type="scientific">Pleurodeles waltl</name>
    <name type="common">Iberian ribbed newt</name>
    <dbReference type="NCBI Taxonomy" id="8319"/>
    <lineage>
        <taxon>Eukaryota</taxon>
        <taxon>Metazoa</taxon>
        <taxon>Chordata</taxon>
        <taxon>Craniata</taxon>
        <taxon>Vertebrata</taxon>
        <taxon>Euteleostomi</taxon>
        <taxon>Amphibia</taxon>
        <taxon>Batrachia</taxon>
        <taxon>Caudata</taxon>
        <taxon>Salamandroidea</taxon>
        <taxon>Salamandridae</taxon>
        <taxon>Pleurodelinae</taxon>
        <taxon>Pleurodeles</taxon>
    </lineage>
</organism>
<protein>
    <submittedName>
        <fullName evidence="2">Uncharacterized protein</fullName>
    </submittedName>
</protein>
<dbReference type="Proteomes" id="UP001066276">
    <property type="component" value="Chromosome 1_1"/>
</dbReference>
<name>A0AAV7WWH1_PLEWA</name>
<feature type="region of interest" description="Disordered" evidence="1">
    <location>
        <begin position="1"/>
        <end position="74"/>
    </location>
</feature>
<dbReference type="AlphaFoldDB" id="A0AAV7WWH1"/>
<sequence>MASNNRGHGPMFGFPKGTTDRITSTHMEDRANISGRREPTEQKGWEEGSLGDKEEDRPTEGKASQRPNENLVEE</sequence>
<comment type="caution">
    <text evidence="2">The sequence shown here is derived from an EMBL/GenBank/DDBJ whole genome shotgun (WGS) entry which is preliminary data.</text>
</comment>
<gene>
    <name evidence="2" type="ORF">NDU88_004776</name>
</gene>
<evidence type="ECO:0000256" key="1">
    <source>
        <dbReference type="SAM" id="MobiDB-lite"/>
    </source>
</evidence>
<feature type="compositionally biased region" description="Basic and acidic residues" evidence="1">
    <location>
        <begin position="26"/>
        <end position="60"/>
    </location>
</feature>
<proteinExistence type="predicted"/>